<sequence>MGTAKNKKQGIEKLTLDLLKSRLDINTNFKGLYVFDTDHREMDTSEISPYRGDHNSIHLITAGEVNVKINLFEYTLKKNDLVLFTNNMIRHFGTVTPDCTATNVLFSNDYLLNSAVPSKTAEAYNYLTSIINPVVSLSNHQLEPFKTLLAALAQKMKHGRPNKLYADEILRHLFSALIFEVGALYQSDTKPYIVSSSRKEYMVHQFLKLVTEKFKEERSVQAYADMLNITPKYLTTATRSLTGRTAGDLIDEMLVVEAKVLLNESGMTIAHIAELLNFSDQFSFSKFFKKHCGQNPSSYRRYV</sequence>
<protein>
    <submittedName>
        <fullName evidence="5">Helix-turn-helix domain-containing protein</fullName>
    </submittedName>
</protein>
<dbReference type="SMART" id="SM00342">
    <property type="entry name" value="HTH_ARAC"/>
    <property type="match status" value="1"/>
</dbReference>
<dbReference type="PANTHER" id="PTHR43280">
    <property type="entry name" value="ARAC-FAMILY TRANSCRIPTIONAL REGULATOR"/>
    <property type="match status" value="1"/>
</dbReference>
<comment type="caution">
    <text evidence="5">The sequence shown here is derived from an EMBL/GenBank/DDBJ whole genome shotgun (WGS) entry which is preliminary data.</text>
</comment>
<dbReference type="SUPFAM" id="SSF51215">
    <property type="entry name" value="Regulatory protein AraC"/>
    <property type="match status" value="1"/>
</dbReference>
<dbReference type="InterPro" id="IPR018060">
    <property type="entry name" value="HTH_AraC"/>
</dbReference>
<keyword evidence="3" id="KW-0804">Transcription</keyword>
<evidence type="ECO:0000313" key="6">
    <source>
        <dbReference type="Proteomes" id="UP000320042"/>
    </source>
</evidence>
<dbReference type="Pfam" id="PF12833">
    <property type="entry name" value="HTH_18"/>
    <property type="match status" value="1"/>
</dbReference>
<evidence type="ECO:0000256" key="2">
    <source>
        <dbReference type="ARBA" id="ARBA00023125"/>
    </source>
</evidence>
<dbReference type="GO" id="GO:0003700">
    <property type="term" value="F:DNA-binding transcription factor activity"/>
    <property type="evidence" value="ECO:0007669"/>
    <property type="project" value="InterPro"/>
</dbReference>
<dbReference type="AlphaFoldDB" id="A0A563TZC5"/>
<proteinExistence type="predicted"/>
<keyword evidence="1" id="KW-0805">Transcription regulation</keyword>
<feature type="domain" description="HTH araC/xylS-type" evidence="4">
    <location>
        <begin position="204"/>
        <end position="302"/>
    </location>
</feature>
<gene>
    <name evidence="5" type="ORF">FPZ43_17655</name>
</gene>
<organism evidence="5 6">
    <name type="scientific">Mucilaginibacter pallidiroseus</name>
    <dbReference type="NCBI Taxonomy" id="2599295"/>
    <lineage>
        <taxon>Bacteria</taxon>
        <taxon>Pseudomonadati</taxon>
        <taxon>Bacteroidota</taxon>
        <taxon>Sphingobacteriia</taxon>
        <taxon>Sphingobacteriales</taxon>
        <taxon>Sphingobacteriaceae</taxon>
        <taxon>Mucilaginibacter</taxon>
    </lineage>
</organism>
<keyword evidence="2" id="KW-0238">DNA-binding</keyword>
<evidence type="ECO:0000313" key="5">
    <source>
        <dbReference type="EMBL" id="TWR24724.1"/>
    </source>
</evidence>
<dbReference type="RefSeq" id="WP_146383266.1">
    <property type="nucleotide sequence ID" value="NZ_VOEJ01000010.1"/>
</dbReference>
<evidence type="ECO:0000259" key="4">
    <source>
        <dbReference type="PROSITE" id="PS01124"/>
    </source>
</evidence>
<evidence type="ECO:0000256" key="3">
    <source>
        <dbReference type="ARBA" id="ARBA00023163"/>
    </source>
</evidence>
<dbReference type="PANTHER" id="PTHR43280:SF32">
    <property type="entry name" value="TRANSCRIPTIONAL REGULATORY PROTEIN"/>
    <property type="match status" value="1"/>
</dbReference>
<evidence type="ECO:0000256" key="1">
    <source>
        <dbReference type="ARBA" id="ARBA00023015"/>
    </source>
</evidence>
<dbReference type="Proteomes" id="UP000320042">
    <property type="component" value="Unassembled WGS sequence"/>
</dbReference>
<dbReference type="OrthoDB" id="1007667at2"/>
<name>A0A563TZC5_9SPHI</name>
<dbReference type="InterPro" id="IPR009057">
    <property type="entry name" value="Homeodomain-like_sf"/>
</dbReference>
<dbReference type="Gene3D" id="1.10.10.60">
    <property type="entry name" value="Homeodomain-like"/>
    <property type="match status" value="1"/>
</dbReference>
<accession>A0A563TZC5</accession>
<dbReference type="PROSITE" id="PS01124">
    <property type="entry name" value="HTH_ARAC_FAMILY_2"/>
    <property type="match status" value="1"/>
</dbReference>
<keyword evidence="6" id="KW-1185">Reference proteome</keyword>
<dbReference type="InterPro" id="IPR037923">
    <property type="entry name" value="HTH-like"/>
</dbReference>
<dbReference type="SUPFAM" id="SSF46689">
    <property type="entry name" value="Homeodomain-like"/>
    <property type="match status" value="1"/>
</dbReference>
<dbReference type="Pfam" id="PF02311">
    <property type="entry name" value="AraC_binding"/>
    <property type="match status" value="1"/>
</dbReference>
<dbReference type="GO" id="GO:0043565">
    <property type="term" value="F:sequence-specific DNA binding"/>
    <property type="evidence" value="ECO:0007669"/>
    <property type="project" value="InterPro"/>
</dbReference>
<dbReference type="InterPro" id="IPR003313">
    <property type="entry name" value="AraC-bd"/>
</dbReference>
<dbReference type="EMBL" id="VOEJ01000010">
    <property type="protein sequence ID" value="TWR24724.1"/>
    <property type="molecule type" value="Genomic_DNA"/>
</dbReference>
<reference evidence="5 6" key="1">
    <citation type="submission" date="2019-07" db="EMBL/GenBank/DDBJ databases">
        <authorList>
            <person name="Kim J."/>
        </authorList>
    </citation>
    <scope>NUCLEOTIDE SEQUENCE [LARGE SCALE GENOMIC DNA]</scope>
    <source>
        <strain evidence="6">dk17</strain>
    </source>
</reference>